<evidence type="ECO:0000256" key="1">
    <source>
        <dbReference type="SAM" id="MobiDB-lite"/>
    </source>
</evidence>
<evidence type="ECO:0000313" key="2">
    <source>
        <dbReference type="EMBL" id="CAH2295434.1"/>
    </source>
</evidence>
<feature type="region of interest" description="Disordered" evidence="1">
    <location>
        <begin position="1"/>
        <end position="20"/>
    </location>
</feature>
<dbReference type="Proteomes" id="UP001295444">
    <property type="component" value="Chromosome 05"/>
</dbReference>
<organism evidence="2 3">
    <name type="scientific">Pelobates cultripes</name>
    <name type="common">Western spadefoot toad</name>
    <dbReference type="NCBI Taxonomy" id="61616"/>
    <lineage>
        <taxon>Eukaryota</taxon>
        <taxon>Metazoa</taxon>
        <taxon>Chordata</taxon>
        <taxon>Craniata</taxon>
        <taxon>Vertebrata</taxon>
        <taxon>Euteleostomi</taxon>
        <taxon>Amphibia</taxon>
        <taxon>Batrachia</taxon>
        <taxon>Anura</taxon>
        <taxon>Pelobatoidea</taxon>
        <taxon>Pelobatidae</taxon>
        <taxon>Pelobates</taxon>
    </lineage>
</organism>
<reference evidence="2" key="1">
    <citation type="submission" date="2022-03" db="EMBL/GenBank/DDBJ databases">
        <authorList>
            <person name="Alioto T."/>
            <person name="Alioto T."/>
            <person name="Gomez Garrido J."/>
        </authorList>
    </citation>
    <scope>NUCLEOTIDE SEQUENCE</scope>
</reference>
<keyword evidence="3" id="KW-1185">Reference proteome</keyword>
<sequence>MAAAHLHPHVTTSFGGQEWREQSKEKFDALYSKCWHRLHSNPPTIVAPTVTDATPCSCTGLAAPWILTPPGTSPMPTAAPASRHSSGCCPWAEGTYDSPEEDQYFEAWTISGIG</sequence>
<proteinExistence type="predicted"/>
<dbReference type="EMBL" id="OW240916">
    <property type="protein sequence ID" value="CAH2295434.1"/>
    <property type="molecule type" value="Genomic_DNA"/>
</dbReference>
<protein>
    <submittedName>
        <fullName evidence="2">Uncharacterized protein</fullName>
    </submittedName>
</protein>
<name>A0AAD1SBE6_PELCU</name>
<gene>
    <name evidence="2" type="ORF">PECUL_23A018136</name>
</gene>
<dbReference type="AlphaFoldDB" id="A0AAD1SBE6"/>
<evidence type="ECO:0000313" key="3">
    <source>
        <dbReference type="Proteomes" id="UP001295444"/>
    </source>
</evidence>
<accession>A0AAD1SBE6</accession>